<proteinExistence type="predicted"/>
<sequence length="34" mass="3776">MIPTPAGQVDRDTAQELTRWLTRHTAVPIETGVD</sequence>
<organism evidence="1">
    <name type="scientific">marine metagenome</name>
    <dbReference type="NCBI Taxonomy" id="408172"/>
    <lineage>
        <taxon>unclassified sequences</taxon>
        <taxon>metagenomes</taxon>
        <taxon>ecological metagenomes</taxon>
    </lineage>
</organism>
<reference evidence="1" key="1">
    <citation type="submission" date="2018-05" db="EMBL/GenBank/DDBJ databases">
        <authorList>
            <person name="Lanie J.A."/>
            <person name="Ng W.-L."/>
            <person name="Kazmierczak K.M."/>
            <person name="Andrzejewski T.M."/>
            <person name="Davidsen T.M."/>
            <person name="Wayne K.J."/>
            <person name="Tettelin H."/>
            <person name="Glass J.I."/>
            <person name="Rusch D."/>
            <person name="Podicherti R."/>
            <person name="Tsui H.-C.T."/>
            <person name="Winkler M.E."/>
        </authorList>
    </citation>
    <scope>NUCLEOTIDE SEQUENCE</scope>
</reference>
<dbReference type="EMBL" id="UINC01056676">
    <property type="protein sequence ID" value="SVB76982.1"/>
    <property type="molecule type" value="Genomic_DNA"/>
</dbReference>
<name>A0A382GQ14_9ZZZZ</name>
<dbReference type="AlphaFoldDB" id="A0A382GQ14"/>
<evidence type="ECO:0000313" key="1">
    <source>
        <dbReference type="EMBL" id="SVB76982.1"/>
    </source>
</evidence>
<accession>A0A382GQ14</accession>
<protein>
    <submittedName>
        <fullName evidence="1">Uncharacterized protein</fullName>
    </submittedName>
</protein>
<gene>
    <name evidence="1" type="ORF">METZ01_LOCUS229836</name>
</gene>